<reference evidence="3" key="1">
    <citation type="journal article" date="2014" name="Int. J. Syst. Evol. Microbiol.">
        <title>Complete genome sequence of Corynebacterium casei LMG S-19264T (=DSM 44701T), isolated from a smear-ripened cheese.</title>
        <authorList>
            <consortium name="US DOE Joint Genome Institute (JGI-PGF)"/>
            <person name="Walter F."/>
            <person name="Albersmeier A."/>
            <person name="Kalinowski J."/>
            <person name="Ruckert C."/>
        </authorList>
    </citation>
    <scope>NUCLEOTIDE SEQUENCE</scope>
    <source>
        <strain evidence="3">VKM B-2555</strain>
    </source>
</reference>
<dbReference type="EMBL" id="BSFK01000013">
    <property type="protein sequence ID" value="GLK77145.1"/>
    <property type="molecule type" value="Genomic_DNA"/>
</dbReference>
<dbReference type="PRINTS" id="PR00313">
    <property type="entry name" value="CABNDNGRPT"/>
</dbReference>
<evidence type="ECO:0000256" key="1">
    <source>
        <dbReference type="ARBA" id="ARBA00004613"/>
    </source>
</evidence>
<evidence type="ECO:0000313" key="3">
    <source>
        <dbReference type="EMBL" id="GLK77145.1"/>
    </source>
</evidence>
<evidence type="ECO:0000313" key="4">
    <source>
        <dbReference type="Proteomes" id="UP001143364"/>
    </source>
</evidence>
<dbReference type="PANTHER" id="PTHR38340">
    <property type="entry name" value="S-LAYER PROTEIN"/>
    <property type="match status" value="1"/>
</dbReference>
<dbReference type="SUPFAM" id="SSF51120">
    <property type="entry name" value="beta-Roll"/>
    <property type="match status" value="1"/>
</dbReference>
<dbReference type="Proteomes" id="UP001143364">
    <property type="component" value="Unassembled WGS sequence"/>
</dbReference>
<dbReference type="GO" id="GO:0005509">
    <property type="term" value="F:calcium ion binding"/>
    <property type="evidence" value="ECO:0007669"/>
    <property type="project" value="InterPro"/>
</dbReference>
<protein>
    <recommendedName>
        <fullName evidence="5">Calcium-binding protein</fullName>
    </recommendedName>
</protein>
<keyword evidence="2" id="KW-0964">Secreted</keyword>
<proteinExistence type="predicted"/>
<evidence type="ECO:0000256" key="2">
    <source>
        <dbReference type="ARBA" id="ARBA00022525"/>
    </source>
</evidence>
<organism evidence="3 4">
    <name type="scientific">Methylopila jiangsuensis</name>
    <dbReference type="NCBI Taxonomy" id="586230"/>
    <lineage>
        <taxon>Bacteria</taxon>
        <taxon>Pseudomonadati</taxon>
        <taxon>Pseudomonadota</taxon>
        <taxon>Alphaproteobacteria</taxon>
        <taxon>Hyphomicrobiales</taxon>
        <taxon>Methylopilaceae</taxon>
        <taxon>Methylopila</taxon>
    </lineage>
</organism>
<dbReference type="InterPro" id="IPR050557">
    <property type="entry name" value="RTX_toxin/Mannuronan_C5-epim"/>
</dbReference>
<gene>
    <name evidence="3" type="ORF">GCM10008171_23990</name>
</gene>
<dbReference type="PROSITE" id="PS00330">
    <property type="entry name" value="HEMOLYSIN_CALCIUM"/>
    <property type="match status" value="3"/>
</dbReference>
<reference evidence="3" key="2">
    <citation type="submission" date="2023-01" db="EMBL/GenBank/DDBJ databases">
        <authorList>
            <person name="Sun Q."/>
            <person name="Evtushenko L."/>
        </authorList>
    </citation>
    <scope>NUCLEOTIDE SEQUENCE</scope>
    <source>
        <strain evidence="3">VKM B-2555</strain>
    </source>
</reference>
<dbReference type="Pfam" id="PF00353">
    <property type="entry name" value="HemolysinCabind"/>
    <property type="match status" value="1"/>
</dbReference>
<dbReference type="GO" id="GO:0005615">
    <property type="term" value="C:extracellular space"/>
    <property type="evidence" value="ECO:0007669"/>
    <property type="project" value="InterPro"/>
</dbReference>
<dbReference type="InterPro" id="IPR001343">
    <property type="entry name" value="Hemolysn_Ca-bd"/>
</dbReference>
<dbReference type="Gene3D" id="2.150.10.10">
    <property type="entry name" value="Serralysin-like metalloprotease, C-terminal"/>
    <property type="match status" value="1"/>
</dbReference>
<dbReference type="AlphaFoldDB" id="A0A9W6JGG0"/>
<keyword evidence="4" id="KW-1185">Reference proteome</keyword>
<dbReference type="InterPro" id="IPR018511">
    <property type="entry name" value="Hemolysin-typ_Ca-bd_CS"/>
</dbReference>
<sequence length="155" mass="15678">MTGTTYSGDVLFGGNGNDTLSGLGGNDELNGGRGDDTLIGGSGADILRGGLGADTFRFVDKPTSSSSFDTIVDFAHGVDRIELDSAAFTALAEGTLSSSAFHLGAAASDSSDRLIYHKSSGSLFYDADGTGSIAAIKIAELSSHPTLSASDIFVS</sequence>
<comment type="caution">
    <text evidence="3">The sequence shown here is derived from an EMBL/GenBank/DDBJ whole genome shotgun (WGS) entry which is preliminary data.</text>
</comment>
<evidence type="ECO:0008006" key="5">
    <source>
        <dbReference type="Google" id="ProtNLM"/>
    </source>
</evidence>
<dbReference type="PANTHER" id="PTHR38340:SF1">
    <property type="entry name" value="S-LAYER PROTEIN"/>
    <property type="match status" value="1"/>
</dbReference>
<dbReference type="InterPro" id="IPR011049">
    <property type="entry name" value="Serralysin-like_metalloprot_C"/>
</dbReference>
<name>A0A9W6JGG0_9HYPH</name>
<accession>A0A9W6JGG0</accession>
<comment type="subcellular location">
    <subcellularLocation>
        <location evidence="1">Secreted</location>
    </subcellularLocation>
</comment>